<dbReference type="SMART" id="SM01141">
    <property type="entry name" value="DRY_EERY"/>
    <property type="match status" value="1"/>
</dbReference>
<dbReference type="InterPro" id="IPR040397">
    <property type="entry name" value="SWAP"/>
</dbReference>
<dbReference type="GO" id="GO:0006397">
    <property type="term" value="P:mRNA processing"/>
    <property type="evidence" value="ECO:0007669"/>
    <property type="project" value="UniProtKB-KW"/>
</dbReference>
<sequence>MWHEARRRERATQKLFSDHKKRAEKRREENRIDPSSLLQVHGVKSKVNLDPSTHRLADNSMVVWQGDQKTTIDRFDVRTTLSSLPTEERPAPKQADKNDFEKRRRPTILDANENEYMKKLLHFERYRLIMQNDLKKISETTRLSLVDKNDLPSEAKMRKLKNNWFGTSGETSISNDHMISNSHNSNARSQGVSIGFDYNVQSREANDDLPVQMSISNTITVPDLDDYDTELDLDSVGRLESNMAMINEVISRYGLSCEEFNVLADSTYRSAKEVIHKLRQVKNEAKRISHATKKSPDIVKQQDFYGPALPPDSNKTDDNKSTLSGNISPARQCSPSGVDLPSKVDDKNLPRNALPETSTDHGLVSQQTKDTPSTNSTPAPGPRKQSETINESSRDISSPIFTSSSSLGVNSSLKQQSPLTSKSKTATIDRPPQIQINLRAGKEMDKGTNNSEDTSRRERRAVTPLAYKRYCRSSRSLSRERTTSSRHLSRDSSTSSSTSSSSSSTSKSRTSSSSLTDSSYDSRSHSGSRRRRVRSRSPRYRHSRRSRHNYRKRERR</sequence>
<feature type="region of interest" description="Disordered" evidence="3">
    <location>
        <begin position="283"/>
        <end position="556"/>
    </location>
</feature>
<dbReference type="GO" id="GO:0008380">
    <property type="term" value="P:RNA splicing"/>
    <property type="evidence" value="ECO:0007669"/>
    <property type="project" value="UniProtKB-KW"/>
</dbReference>
<feature type="compositionally biased region" description="Polar residues" evidence="3">
    <location>
        <begin position="321"/>
        <end position="335"/>
    </location>
</feature>
<feature type="compositionally biased region" description="Polar residues" evidence="3">
    <location>
        <begin position="413"/>
        <end position="426"/>
    </location>
</feature>
<feature type="region of interest" description="Disordered" evidence="3">
    <location>
        <begin position="81"/>
        <end position="103"/>
    </location>
</feature>
<keyword evidence="1" id="KW-0507">mRNA processing</keyword>
<accession>A0A6G1SL94</accession>
<feature type="compositionally biased region" description="Basic and acidic residues" evidence="3">
    <location>
        <begin position="86"/>
        <end position="102"/>
    </location>
</feature>
<feature type="compositionally biased region" description="Low complexity" evidence="3">
    <location>
        <begin position="395"/>
        <end position="412"/>
    </location>
</feature>
<gene>
    <name evidence="5" type="primary">Clasrp</name>
    <name evidence="5" type="ORF">g.7689</name>
</gene>
<dbReference type="AlphaFoldDB" id="A0A6G1SL94"/>
<evidence type="ECO:0000256" key="2">
    <source>
        <dbReference type="ARBA" id="ARBA00023187"/>
    </source>
</evidence>
<dbReference type="InterPro" id="IPR019147">
    <property type="entry name" value="SWAP_N_domain"/>
</dbReference>
<evidence type="ECO:0000256" key="3">
    <source>
        <dbReference type="SAM" id="MobiDB-lite"/>
    </source>
</evidence>
<protein>
    <submittedName>
        <fullName evidence="5">CLK4-associating serine/arginine rich protein</fullName>
    </submittedName>
</protein>
<reference evidence="5" key="1">
    <citation type="submission" date="2018-10" db="EMBL/GenBank/DDBJ databases">
        <title>Transcriptome assembly of Aceria tosichella (Wheat curl mite) Type 2.</title>
        <authorList>
            <person name="Scully E.D."/>
            <person name="Geib S.M."/>
            <person name="Palmer N.A."/>
            <person name="Gupta A.K."/>
            <person name="Sarath G."/>
            <person name="Tatineni S."/>
        </authorList>
    </citation>
    <scope>NUCLEOTIDE SEQUENCE</scope>
    <source>
        <strain evidence="5">LincolnNE</strain>
    </source>
</reference>
<feature type="domain" description="Suppressor of white apricot N-terminal" evidence="4">
    <location>
        <begin position="36"/>
        <end position="202"/>
    </location>
</feature>
<evidence type="ECO:0000313" key="5">
    <source>
        <dbReference type="EMBL" id="MDE51306.1"/>
    </source>
</evidence>
<feature type="region of interest" description="Disordered" evidence="3">
    <location>
        <begin position="1"/>
        <end position="33"/>
    </location>
</feature>
<feature type="compositionally biased region" description="Basic residues" evidence="3">
    <location>
        <begin position="526"/>
        <end position="556"/>
    </location>
</feature>
<keyword evidence="2" id="KW-0508">mRNA splicing</keyword>
<dbReference type="PANTHER" id="PTHR13161">
    <property type="entry name" value="SPLICING FACTOR SUPPRESSOR OF WHITE APRICOT"/>
    <property type="match status" value="1"/>
</dbReference>
<dbReference type="PANTHER" id="PTHR13161:SF4">
    <property type="entry name" value="CLK4-ASSOCIATING SERINE_ARGININE RICH PROTEIN"/>
    <property type="match status" value="1"/>
</dbReference>
<name>A0A6G1SL94_9ACAR</name>
<evidence type="ECO:0000256" key="1">
    <source>
        <dbReference type="ARBA" id="ARBA00022664"/>
    </source>
</evidence>
<feature type="compositionally biased region" description="Low complexity" evidence="3">
    <location>
        <begin position="491"/>
        <end position="521"/>
    </location>
</feature>
<proteinExistence type="predicted"/>
<feature type="compositionally biased region" description="Polar residues" evidence="3">
    <location>
        <begin position="364"/>
        <end position="378"/>
    </location>
</feature>
<dbReference type="Pfam" id="PF09750">
    <property type="entry name" value="DRY_EERY"/>
    <property type="match status" value="1"/>
</dbReference>
<organism evidence="5">
    <name type="scientific">Aceria tosichella</name>
    <name type="common">wheat curl mite</name>
    <dbReference type="NCBI Taxonomy" id="561515"/>
    <lineage>
        <taxon>Eukaryota</taxon>
        <taxon>Metazoa</taxon>
        <taxon>Ecdysozoa</taxon>
        <taxon>Arthropoda</taxon>
        <taxon>Chelicerata</taxon>
        <taxon>Arachnida</taxon>
        <taxon>Acari</taxon>
        <taxon>Acariformes</taxon>
        <taxon>Trombidiformes</taxon>
        <taxon>Prostigmata</taxon>
        <taxon>Eupodina</taxon>
        <taxon>Eriophyoidea</taxon>
        <taxon>Eriophyidae</taxon>
        <taxon>Eriophyinae</taxon>
        <taxon>Aceriini</taxon>
        <taxon>Aceria</taxon>
    </lineage>
</organism>
<feature type="compositionally biased region" description="Basic and acidic residues" evidence="3">
    <location>
        <begin position="1"/>
        <end position="18"/>
    </location>
</feature>
<evidence type="ECO:0000259" key="4">
    <source>
        <dbReference type="SMART" id="SM01141"/>
    </source>
</evidence>
<dbReference type="EMBL" id="GGYP01006535">
    <property type="protein sequence ID" value="MDE51306.1"/>
    <property type="molecule type" value="Transcribed_RNA"/>
</dbReference>